<dbReference type="Gene3D" id="3.30.465.10">
    <property type="match status" value="1"/>
</dbReference>
<dbReference type="InterPro" id="IPR036318">
    <property type="entry name" value="FAD-bd_PCMH-like_sf"/>
</dbReference>
<dbReference type="AlphaFoldDB" id="A0A0B9GU51"/>
<dbReference type="RefSeq" id="WP_039468541.1">
    <property type="nucleotide sequence ID" value="NZ_JWLZ01000209.1"/>
</dbReference>
<dbReference type="Gene3D" id="3.30.390.50">
    <property type="entry name" value="CO dehydrogenase flavoprotein, C-terminal domain"/>
    <property type="match status" value="1"/>
</dbReference>
<dbReference type="PANTHER" id="PTHR42659:SF9">
    <property type="entry name" value="XANTHINE DEHYDROGENASE FAD-BINDING SUBUNIT XDHB-RELATED"/>
    <property type="match status" value="1"/>
</dbReference>
<reference evidence="2 3" key="1">
    <citation type="submission" date="2014-12" db="EMBL/GenBank/DDBJ databases">
        <title>Genome sequencing of Photobacterium gaetbulicola AD005a.</title>
        <authorList>
            <person name="Adrian T.G.S."/>
            <person name="Chan K.G."/>
        </authorList>
    </citation>
    <scope>NUCLEOTIDE SEQUENCE [LARGE SCALE GENOMIC DNA]</scope>
    <source>
        <strain evidence="2 3">AD005a</strain>
    </source>
</reference>
<evidence type="ECO:0000313" key="3">
    <source>
        <dbReference type="Proteomes" id="UP000031278"/>
    </source>
</evidence>
<dbReference type="SUPFAM" id="SSF55447">
    <property type="entry name" value="CO dehydrogenase flavoprotein C-terminal domain-like"/>
    <property type="match status" value="1"/>
</dbReference>
<dbReference type="Proteomes" id="UP000031278">
    <property type="component" value="Unassembled WGS sequence"/>
</dbReference>
<organism evidence="2 3">
    <name type="scientific">Photobacterium gaetbulicola</name>
    <dbReference type="NCBI Taxonomy" id="1295392"/>
    <lineage>
        <taxon>Bacteria</taxon>
        <taxon>Pseudomonadati</taxon>
        <taxon>Pseudomonadota</taxon>
        <taxon>Gammaproteobacteria</taxon>
        <taxon>Vibrionales</taxon>
        <taxon>Vibrionaceae</taxon>
        <taxon>Photobacterium</taxon>
    </lineage>
</organism>
<dbReference type="InterPro" id="IPR005107">
    <property type="entry name" value="CO_DH_flav_C"/>
</dbReference>
<sequence length="264" mass="28553">MIEQYLTPDTPAQALEFKQQHGSDAIWFAGGSKINAAPTKTDKTVAISLGKLNLSQIELQGDSLHIGAMCRIQQLIDHELVPVALKQSSAFIYSRHIRNQATLGGEIAARQPEALLVPSLIALKAKLKLANGQEVDVEDYINSEERELIATIIIPDRNLTCIGYNIARSAAGLAIVTAAVSIDKQGNKVIALDGVSPLHDGAARPVRLRDVEAQDLKGELLEQAVADAIYPEADIRGSVEYKRYIGGVVITDLMAECQHLVEEA</sequence>
<dbReference type="InterPro" id="IPR036683">
    <property type="entry name" value="CO_DH_flav_C_dom_sf"/>
</dbReference>
<dbReference type="InterPro" id="IPR002346">
    <property type="entry name" value="Mopterin_DH_FAD-bd"/>
</dbReference>
<dbReference type="NCBIfam" id="TIGR03312">
    <property type="entry name" value="Se_sel_red_FAD"/>
    <property type="match status" value="1"/>
</dbReference>
<proteinExistence type="predicted"/>
<dbReference type="InterPro" id="IPR051312">
    <property type="entry name" value="Diverse_Substr_Oxidored"/>
</dbReference>
<gene>
    <name evidence="2" type="ORF">RJ45_23680</name>
</gene>
<feature type="domain" description="FAD-binding PCMH-type" evidence="1">
    <location>
        <begin position="1"/>
        <end position="159"/>
    </location>
</feature>
<protein>
    <submittedName>
        <fullName evidence="2">Oxidoreductase</fullName>
    </submittedName>
</protein>
<evidence type="ECO:0000313" key="2">
    <source>
        <dbReference type="EMBL" id="KHT60232.1"/>
    </source>
</evidence>
<dbReference type="InterPro" id="IPR016169">
    <property type="entry name" value="FAD-bd_PCMH_sub2"/>
</dbReference>
<dbReference type="PROSITE" id="PS51387">
    <property type="entry name" value="FAD_PCMH"/>
    <property type="match status" value="1"/>
</dbReference>
<name>A0A0B9GU51_9GAMM</name>
<dbReference type="InterPro" id="IPR016166">
    <property type="entry name" value="FAD-bd_PCMH"/>
</dbReference>
<dbReference type="GO" id="GO:0016491">
    <property type="term" value="F:oxidoreductase activity"/>
    <property type="evidence" value="ECO:0007669"/>
    <property type="project" value="InterPro"/>
</dbReference>
<accession>A0A0B9GU51</accession>
<dbReference type="SMART" id="SM01092">
    <property type="entry name" value="CO_deh_flav_C"/>
    <property type="match status" value="1"/>
</dbReference>
<dbReference type="SUPFAM" id="SSF56176">
    <property type="entry name" value="FAD-binding/transporter-associated domain-like"/>
    <property type="match status" value="1"/>
</dbReference>
<dbReference type="PANTHER" id="PTHR42659">
    <property type="entry name" value="XANTHINE DEHYDROGENASE SUBUNIT C-RELATED"/>
    <property type="match status" value="1"/>
</dbReference>
<dbReference type="Pfam" id="PF00941">
    <property type="entry name" value="FAD_binding_5"/>
    <property type="match status" value="1"/>
</dbReference>
<dbReference type="InterPro" id="IPR017698">
    <property type="entry name" value="Molybdo-cont_Rdtase_FAD-bd_su"/>
</dbReference>
<dbReference type="EMBL" id="JWLZ01000209">
    <property type="protein sequence ID" value="KHT60232.1"/>
    <property type="molecule type" value="Genomic_DNA"/>
</dbReference>
<evidence type="ECO:0000259" key="1">
    <source>
        <dbReference type="PROSITE" id="PS51387"/>
    </source>
</evidence>
<dbReference type="GO" id="GO:0071949">
    <property type="term" value="F:FAD binding"/>
    <property type="evidence" value="ECO:0007669"/>
    <property type="project" value="InterPro"/>
</dbReference>
<comment type="caution">
    <text evidence="2">The sequence shown here is derived from an EMBL/GenBank/DDBJ whole genome shotgun (WGS) entry which is preliminary data.</text>
</comment>